<keyword evidence="7" id="KW-1185">Reference proteome</keyword>
<dbReference type="PANTHER" id="PTHR30126:SF91">
    <property type="entry name" value="LYSR FAMILY TRANSCRIPTIONAL REGULATOR"/>
    <property type="match status" value="1"/>
</dbReference>
<evidence type="ECO:0000313" key="7">
    <source>
        <dbReference type="Proteomes" id="UP000054608"/>
    </source>
</evidence>
<dbReference type="SUPFAM" id="SSF46785">
    <property type="entry name" value="Winged helix' DNA-binding domain"/>
    <property type="match status" value="1"/>
</dbReference>
<reference evidence="6 7" key="1">
    <citation type="submission" date="2015-11" db="EMBL/GenBank/DDBJ databases">
        <title>Genomic analysis of 38 Legionella species identifies large and diverse effector repertoires.</title>
        <authorList>
            <person name="Burstein D."/>
            <person name="Amaro F."/>
            <person name="Zusman T."/>
            <person name="Lifshitz Z."/>
            <person name="Cohen O."/>
            <person name="Gilbert J.A."/>
            <person name="Pupko T."/>
            <person name="Shuman H.A."/>
            <person name="Segal G."/>
        </authorList>
    </citation>
    <scope>NUCLEOTIDE SEQUENCE [LARGE SCALE GENOMIC DNA]</scope>
    <source>
        <strain evidence="6 7">WA-270A-C2</strain>
    </source>
</reference>
<dbReference type="GO" id="GO:0000976">
    <property type="term" value="F:transcription cis-regulatory region binding"/>
    <property type="evidence" value="ECO:0007669"/>
    <property type="project" value="TreeGrafter"/>
</dbReference>
<dbReference type="InterPro" id="IPR036390">
    <property type="entry name" value="WH_DNA-bd_sf"/>
</dbReference>
<comment type="similarity">
    <text evidence="1">Belongs to the LysR transcriptional regulatory family.</text>
</comment>
<dbReference type="PANTHER" id="PTHR30126">
    <property type="entry name" value="HTH-TYPE TRANSCRIPTIONAL REGULATOR"/>
    <property type="match status" value="1"/>
</dbReference>
<dbReference type="Gene3D" id="3.40.190.290">
    <property type="match status" value="1"/>
</dbReference>
<dbReference type="Gene3D" id="1.10.10.10">
    <property type="entry name" value="Winged helix-like DNA-binding domain superfamily/Winged helix DNA-binding domain"/>
    <property type="match status" value="1"/>
</dbReference>
<keyword evidence="3" id="KW-0238">DNA-binding</keyword>
<evidence type="ECO:0000259" key="5">
    <source>
        <dbReference type="PROSITE" id="PS50931"/>
    </source>
</evidence>
<protein>
    <submittedName>
        <fullName evidence="6">LysR family transporter transcriptional regulator</fullName>
    </submittedName>
</protein>
<keyword evidence="2" id="KW-0805">Transcription regulation</keyword>
<evidence type="ECO:0000313" key="6">
    <source>
        <dbReference type="EMBL" id="KTD45576.1"/>
    </source>
</evidence>
<feature type="domain" description="HTH lysR-type" evidence="5">
    <location>
        <begin position="3"/>
        <end position="60"/>
    </location>
</feature>
<dbReference type="InterPro" id="IPR000847">
    <property type="entry name" value="LysR_HTH_N"/>
</dbReference>
<evidence type="ECO:0000256" key="3">
    <source>
        <dbReference type="ARBA" id="ARBA00023125"/>
    </source>
</evidence>
<comment type="caution">
    <text evidence="6">The sequence shown here is derived from an EMBL/GenBank/DDBJ whole genome shotgun (WGS) entry which is preliminary data.</text>
</comment>
<sequence>MEIDFDALHTFVTVVEKGGFNAAAKALFKTQPAITLAVKKLEDRLNLCLFDRSHYRPELTPQGEKFYKRAKSLVGHWRHLNQFSQQLGAGMESDITIAIDVFYPLSALKELLRHWISTYPLTQFHFLSESLGGACERLLRHQADVVISENLISDRAVEVIVLRSEPMVAVASPLFIEQYAEKLHDLDDLSDCMQVILRDSSRSDFTFGVLEHGRRWTVSDVHSKKDIIVAGLGWGRLPLHQVALELADGRLQRLSGPHFDERLLTMGAIRLKKPAHTPIVERLWADLQTLQQGTRCSL</sequence>
<accession>A0A0W0XM00</accession>
<dbReference type="Pfam" id="PF03466">
    <property type="entry name" value="LysR_substrate"/>
    <property type="match status" value="1"/>
</dbReference>
<dbReference type="PRINTS" id="PR00039">
    <property type="entry name" value="HTHLYSR"/>
</dbReference>
<dbReference type="InterPro" id="IPR036388">
    <property type="entry name" value="WH-like_DNA-bd_sf"/>
</dbReference>
<evidence type="ECO:0000256" key="4">
    <source>
        <dbReference type="ARBA" id="ARBA00023163"/>
    </source>
</evidence>
<dbReference type="RefSeq" id="WP_058532360.1">
    <property type="nucleotide sequence ID" value="NZ_CAAAIN010000002.1"/>
</dbReference>
<dbReference type="PROSITE" id="PS50931">
    <property type="entry name" value="HTH_LYSR"/>
    <property type="match status" value="1"/>
</dbReference>
<dbReference type="STRING" id="458.Lrub_2373"/>
<evidence type="ECO:0000256" key="1">
    <source>
        <dbReference type="ARBA" id="ARBA00009437"/>
    </source>
</evidence>
<name>A0A0W0XM00_9GAMM</name>
<dbReference type="FunFam" id="1.10.10.10:FF:000001">
    <property type="entry name" value="LysR family transcriptional regulator"/>
    <property type="match status" value="1"/>
</dbReference>
<gene>
    <name evidence="6" type="ORF">Lrub_2373</name>
</gene>
<dbReference type="PATRIC" id="fig|458.5.peg.2476"/>
<keyword evidence="4" id="KW-0804">Transcription</keyword>
<dbReference type="Proteomes" id="UP000054608">
    <property type="component" value="Unassembled WGS sequence"/>
</dbReference>
<proteinExistence type="inferred from homology"/>
<dbReference type="InterPro" id="IPR005119">
    <property type="entry name" value="LysR_subst-bd"/>
</dbReference>
<dbReference type="AlphaFoldDB" id="A0A0W0XM00"/>
<dbReference type="SUPFAM" id="SSF53850">
    <property type="entry name" value="Periplasmic binding protein-like II"/>
    <property type="match status" value="1"/>
</dbReference>
<dbReference type="GO" id="GO:0003700">
    <property type="term" value="F:DNA-binding transcription factor activity"/>
    <property type="evidence" value="ECO:0007669"/>
    <property type="project" value="InterPro"/>
</dbReference>
<evidence type="ECO:0000256" key="2">
    <source>
        <dbReference type="ARBA" id="ARBA00023015"/>
    </source>
</evidence>
<dbReference type="Pfam" id="PF00126">
    <property type="entry name" value="HTH_1"/>
    <property type="match status" value="1"/>
</dbReference>
<organism evidence="6 7">
    <name type="scientific">Legionella rubrilucens</name>
    <dbReference type="NCBI Taxonomy" id="458"/>
    <lineage>
        <taxon>Bacteria</taxon>
        <taxon>Pseudomonadati</taxon>
        <taxon>Pseudomonadota</taxon>
        <taxon>Gammaproteobacteria</taxon>
        <taxon>Legionellales</taxon>
        <taxon>Legionellaceae</taxon>
        <taxon>Legionella</taxon>
    </lineage>
</organism>
<dbReference type="OrthoDB" id="9786526at2"/>
<dbReference type="EMBL" id="LNYT01000022">
    <property type="protein sequence ID" value="KTD45576.1"/>
    <property type="molecule type" value="Genomic_DNA"/>
</dbReference>